<keyword evidence="4" id="KW-1185">Reference proteome</keyword>
<proteinExistence type="predicted"/>
<dbReference type="PANTHER" id="PTHR24006:SF899">
    <property type="entry name" value="UBIQUITIN CARBOXYL-TERMINAL HYDROLASE"/>
    <property type="match status" value="1"/>
</dbReference>
<dbReference type="GO" id="GO:0005634">
    <property type="term" value="C:nucleus"/>
    <property type="evidence" value="ECO:0007669"/>
    <property type="project" value="TreeGrafter"/>
</dbReference>
<evidence type="ECO:0000259" key="2">
    <source>
        <dbReference type="PROSITE" id="PS50235"/>
    </source>
</evidence>
<feature type="transmembrane region" description="Helical" evidence="1">
    <location>
        <begin position="23"/>
        <end position="41"/>
    </location>
</feature>
<reference evidence="3" key="4">
    <citation type="submission" date="2025-08" db="UniProtKB">
        <authorList>
            <consortium name="Ensembl"/>
        </authorList>
    </citation>
    <scope>IDENTIFICATION</scope>
</reference>
<dbReference type="GO" id="GO:0016579">
    <property type="term" value="P:protein deubiquitination"/>
    <property type="evidence" value="ECO:0007669"/>
    <property type="project" value="InterPro"/>
</dbReference>
<dbReference type="GO" id="GO:0005829">
    <property type="term" value="C:cytosol"/>
    <property type="evidence" value="ECO:0007669"/>
    <property type="project" value="TreeGrafter"/>
</dbReference>
<accession>A0A4W3J7J0</accession>
<organism evidence="3 4">
    <name type="scientific">Callorhinchus milii</name>
    <name type="common">Ghost shark</name>
    <dbReference type="NCBI Taxonomy" id="7868"/>
    <lineage>
        <taxon>Eukaryota</taxon>
        <taxon>Metazoa</taxon>
        <taxon>Chordata</taxon>
        <taxon>Craniata</taxon>
        <taxon>Vertebrata</taxon>
        <taxon>Chondrichthyes</taxon>
        <taxon>Holocephali</taxon>
        <taxon>Chimaeriformes</taxon>
        <taxon>Callorhinchidae</taxon>
        <taxon>Callorhinchus</taxon>
    </lineage>
</organism>
<dbReference type="GO" id="GO:0004843">
    <property type="term" value="F:cysteine-type deubiquitinase activity"/>
    <property type="evidence" value="ECO:0007669"/>
    <property type="project" value="InterPro"/>
</dbReference>
<reference evidence="4" key="3">
    <citation type="journal article" date="2014" name="Nature">
        <title>Elephant shark genome provides unique insights into gnathostome evolution.</title>
        <authorList>
            <consortium name="International Elephant Shark Genome Sequencing Consortium"/>
            <person name="Venkatesh B."/>
            <person name="Lee A.P."/>
            <person name="Ravi V."/>
            <person name="Maurya A.K."/>
            <person name="Lian M.M."/>
            <person name="Swann J.B."/>
            <person name="Ohta Y."/>
            <person name="Flajnik M.F."/>
            <person name="Sutoh Y."/>
            <person name="Kasahara M."/>
            <person name="Hoon S."/>
            <person name="Gangu V."/>
            <person name="Roy S.W."/>
            <person name="Irimia M."/>
            <person name="Korzh V."/>
            <person name="Kondrychyn I."/>
            <person name="Lim Z.W."/>
            <person name="Tay B.H."/>
            <person name="Tohari S."/>
            <person name="Kong K.W."/>
            <person name="Ho S."/>
            <person name="Lorente-Galdos B."/>
            <person name="Quilez J."/>
            <person name="Marques-Bonet T."/>
            <person name="Raney B.J."/>
            <person name="Ingham P.W."/>
            <person name="Tay A."/>
            <person name="Hillier L.W."/>
            <person name="Minx P."/>
            <person name="Boehm T."/>
            <person name="Wilson R.K."/>
            <person name="Brenner S."/>
            <person name="Warren W.C."/>
        </authorList>
    </citation>
    <scope>NUCLEOTIDE SEQUENCE [LARGE SCALE GENOMIC DNA]</scope>
</reference>
<dbReference type="OMA" id="LHNRFII"/>
<dbReference type="InterPro" id="IPR028889">
    <property type="entry name" value="USP"/>
</dbReference>
<feature type="domain" description="USP" evidence="2">
    <location>
        <begin position="64"/>
        <end position="390"/>
    </location>
</feature>
<dbReference type="SUPFAM" id="SSF54001">
    <property type="entry name" value="Cysteine proteinases"/>
    <property type="match status" value="1"/>
</dbReference>
<dbReference type="RefSeq" id="XP_007886070.1">
    <property type="nucleotide sequence ID" value="XM_007887879.2"/>
</dbReference>
<protein>
    <submittedName>
        <fullName evidence="3">Ubiquitin carboxyl-terminal hydrolase 64E-like</fullName>
    </submittedName>
</protein>
<dbReference type="Pfam" id="PF00443">
    <property type="entry name" value="UCH"/>
    <property type="match status" value="1"/>
</dbReference>
<dbReference type="KEGG" id="cmk:103175117"/>
<dbReference type="InterPro" id="IPR038765">
    <property type="entry name" value="Papain-like_cys_pep_sf"/>
</dbReference>
<dbReference type="InterPro" id="IPR001394">
    <property type="entry name" value="Peptidase_C19_UCH"/>
</dbReference>
<dbReference type="Gene3D" id="3.90.70.10">
    <property type="entry name" value="Cysteine proteinases"/>
    <property type="match status" value="1"/>
</dbReference>
<reference evidence="4" key="1">
    <citation type="journal article" date="2006" name="Science">
        <title>Ancient noncoding elements conserved in the human genome.</title>
        <authorList>
            <person name="Venkatesh B."/>
            <person name="Kirkness E.F."/>
            <person name="Loh Y.H."/>
            <person name="Halpern A.L."/>
            <person name="Lee A.P."/>
            <person name="Johnson J."/>
            <person name="Dandona N."/>
            <person name="Viswanathan L.D."/>
            <person name="Tay A."/>
            <person name="Venter J.C."/>
            <person name="Strausberg R.L."/>
            <person name="Brenner S."/>
        </authorList>
    </citation>
    <scope>NUCLEOTIDE SEQUENCE [LARGE SCALE GENOMIC DNA]</scope>
</reference>
<gene>
    <name evidence="3" type="primary">LOC103175117</name>
</gene>
<dbReference type="InParanoid" id="A0A4W3J7J0"/>
<dbReference type="Ensembl" id="ENSCMIT00000039751.1">
    <property type="protein sequence ID" value="ENSCMIP00000039184.1"/>
    <property type="gene ID" value="ENSCMIG00000016422.1"/>
</dbReference>
<dbReference type="Proteomes" id="UP000314986">
    <property type="component" value="Unassembled WGS sequence"/>
</dbReference>
<name>A0A4W3J7J0_CALMI</name>
<evidence type="ECO:0000313" key="3">
    <source>
        <dbReference type="Ensembl" id="ENSCMIP00000039184.1"/>
    </source>
</evidence>
<evidence type="ECO:0000313" key="4">
    <source>
        <dbReference type="Proteomes" id="UP000314986"/>
    </source>
</evidence>
<keyword evidence="1" id="KW-1133">Transmembrane helix</keyword>
<evidence type="ECO:0000256" key="1">
    <source>
        <dbReference type="SAM" id="Phobius"/>
    </source>
</evidence>
<keyword evidence="1" id="KW-0812">Transmembrane</keyword>
<dbReference type="GeneID" id="103175117"/>
<dbReference type="OrthoDB" id="292964at2759"/>
<dbReference type="AlphaFoldDB" id="A0A4W3J7J0"/>
<sequence>MAIVERFSLKNICGTKRFGTTMLWFNGIVAVGCIYFLFWRWKGAIKRMWMKIKDRNSFKIQTPVGLINQGATCYLNTLLQILYMTPEFKNTICNLETDNQIICQLKIMFEKLQKSKKAVETHKLTTSLQLDVLRQQDIADFFLFLMHEVNTYMDQDQTILKFYQITIGHEMKCQECNANYKKEYPWLTIPLPICSSSNKFKHLEIALDEFLKWDILNGDNQCYCDICKEVTDTSSRYHIKELPQILTVQLLRFHFDTTNRCYQKFDDCIEIPLTLMFEESRDNPNEWCLSSRINKESPDESFSTLLGTVQHPHQESKVEAAAKEKLKSTKEFELFAACYHEGVYGYGHYHADIKSTADVWYSFNDQTVAKLSNVHPNRFNKSYLIMYRRKNANKSGYS</sequence>
<keyword evidence="1" id="KW-0472">Membrane</keyword>
<dbReference type="PANTHER" id="PTHR24006">
    <property type="entry name" value="UBIQUITIN CARBOXYL-TERMINAL HYDROLASE"/>
    <property type="match status" value="1"/>
</dbReference>
<dbReference type="InterPro" id="IPR050164">
    <property type="entry name" value="Peptidase_C19"/>
</dbReference>
<reference evidence="4" key="2">
    <citation type="journal article" date="2007" name="PLoS Biol.">
        <title>Survey sequencing and comparative analysis of the elephant shark (Callorhinchus milii) genome.</title>
        <authorList>
            <person name="Venkatesh B."/>
            <person name="Kirkness E.F."/>
            <person name="Loh Y.H."/>
            <person name="Halpern A.L."/>
            <person name="Lee A.P."/>
            <person name="Johnson J."/>
            <person name="Dandona N."/>
            <person name="Viswanathan L.D."/>
            <person name="Tay A."/>
            <person name="Venter J.C."/>
            <person name="Strausberg R.L."/>
            <person name="Brenner S."/>
        </authorList>
    </citation>
    <scope>NUCLEOTIDE SEQUENCE [LARGE SCALE GENOMIC DNA]</scope>
</reference>
<reference evidence="3" key="5">
    <citation type="submission" date="2025-09" db="UniProtKB">
        <authorList>
            <consortium name="Ensembl"/>
        </authorList>
    </citation>
    <scope>IDENTIFICATION</scope>
</reference>
<dbReference type="PROSITE" id="PS50235">
    <property type="entry name" value="USP_3"/>
    <property type="match status" value="1"/>
</dbReference>
<dbReference type="PROSITE" id="PS51257">
    <property type="entry name" value="PROKAR_LIPOPROTEIN"/>
    <property type="match status" value="1"/>
</dbReference>
<dbReference type="GeneTree" id="ENSGT00940000157223"/>